<dbReference type="HAMAP" id="MF_00983">
    <property type="entry name" value="PriA"/>
    <property type="match status" value="1"/>
</dbReference>
<dbReference type="GO" id="GO:0003677">
    <property type="term" value="F:DNA binding"/>
    <property type="evidence" value="ECO:0007669"/>
    <property type="project" value="UniProtKB-UniRule"/>
</dbReference>
<comment type="subunit">
    <text evidence="12">Component of the replication restart primosome.</text>
</comment>
<sequence length="811" mass="90783">MTTFYKYLEVAVALPLNQTYTYSVPDSLLSLISIGKRVLVPFGKRRISGFIMGKGENSGHYPIKNILDVLDESPLFLPDIIPFFYWISDYYMHPIGEVIKSALPGGLTLTDSIIISITPKGIKALDSDKINPLEKKLLIRLQQGKCLLKTLCKNIEIPGAMIHKFVNQGWADSHRELHGKRTMEKTERFVSLIRPCRPVHGLSEKRKEIINILESKKDISLKTLKEYVPKSGQLITSMSKQGFLSIFPKPVYRDPFGESIVPDSSPELNQEQSDVVSKAAASFDKGFAAYLLAGVTGSGKTEVYMRLAAEAIAKNLPVIILVPEIALISQMERRFRARFGEQVAVLHSGLSSGERFDQWMRIIKKKAPIVVGARSAVFAPVENPGLIIVDEEHDTSYKQGADLLYNARDIAVVRAKLSGGIVILGSATPSVQSFYNVRTGKFKELALTKRVEKRPLPYIQIVDLRQTRDLRGARRFITQPLINAVKETLEKKEQVLLFLNRRGFASFPVCAACGESIRCEHCDITLTLHRLAGSYKCHYCGFTKNAPCNCSVCGSSDIKHLGLGTEKLEAAVKALFPEARVARMDRDTTTRKGSILKILKSLRNRAVDVLIGTQMVAKGHDFPNITLVGIICADLSLSFPDFRAGERTFQLLAQVAGRAGRGNVPGRVFLQTYAPEHFSIIAAKHQDFKFFYNTEIGFRKALNYPPFSRIIQLRISGKNIDKTRETAQVLGRLCREKQKKNTAFLRNIEILGPIEAPVAKIANQYRWQMLIKGNKIKELHQFTRQVGAENPKVFNDSKVKVIIDVDPFFMS</sequence>
<comment type="catalytic activity">
    <reaction evidence="11 12">
        <text>ATP + H2O = ADP + phosphate + H(+)</text>
        <dbReference type="Rhea" id="RHEA:13065"/>
        <dbReference type="ChEBI" id="CHEBI:15377"/>
        <dbReference type="ChEBI" id="CHEBI:15378"/>
        <dbReference type="ChEBI" id="CHEBI:30616"/>
        <dbReference type="ChEBI" id="CHEBI:43474"/>
        <dbReference type="ChEBI" id="CHEBI:456216"/>
        <dbReference type="EC" id="5.6.2.4"/>
    </reaction>
</comment>
<keyword evidence="6 12" id="KW-0347">Helicase</keyword>
<feature type="domain" description="Helicase ATP-binding" evidence="13">
    <location>
        <begin position="281"/>
        <end position="447"/>
    </location>
</feature>
<dbReference type="Pfam" id="PF00270">
    <property type="entry name" value="DEAD"/>
    <property type="match status" value="1"/>
</dbReference>
<dbReference type="GO" id="GO:0006310">
    <property type="term" value="P:DNA recombination"/>
    <property type="evidence" value="ECO:0007669"/>
    <property type="project" value="InterPro"/>
</dbReference>
<dbReference type="InterPro" id="IPR014001">
    <property type="entry name" value="Helicase_ATP-bd"/>
</dbReference>
<keyword evidence="5 12" id="KW-0378">Hydrolase</keyword>
<keyword evidence="1 12" id="KW-0639">Primosome</keyword>
<dbReference type="EC" id="5.6.2.4" evidence="12"/>
<evidence type="ECO:0000256" key="6">
    <source>
        <dbReference type="ARBA" id="ARBA00022806"/>
    </source>
</evidence>
<dbReference type="NCBIfam" id="TIGR00595">
    <property type="entry name" value="priA"/>
    <property type="match status" value="1"/>
</dbReference>
<dbReference type="GO" id="GO:0006302">
    <property type="term" value="P:double-strand break repair"/>
    <property type="evidence" value="ECO:0007669"/>
    <property type="project" value="InterPro"/>
</dbReference>
<gene>
    <name evidence="12 14" type="primary">priA</name>
    <name evidence="14" type="ORF">dnl_13830</name>
</gene>
<dbReference type="GO" id="GO:0016787">
    <property type="term" value="F:hydrolase activity"/>
    <property type="evidence" value="ECO:0007669"/>
    <property type="project" value="UniProtKB-KW"/>
</dbReference>
<accession>A0A975B5F2</accession>
<dbReference type="Proteomes" id="UP000663720">
    <property type="component" value="Chromosome"/>
</dbReference>
<feature type="binding site" evidence="12">
    <location>
        <position position="537"/>
    </location>
    <ligand>
        <name>Zn(2+)</name>
        <dbReference type="ChEBI" id="CHEBI:29105"/>
        <label>2</label>
    </ligand>
</feature>
<dbReference type="NCBIfam" id="NF004066">
    <property type="entry name" value="PRK05580.1-3"/>
    <property type="match status" value="1"/>
</dbReference>
<evidence type="ECO:0000256" key="4">
    <source>
        <dbReference type="ARBA" id="ARBA00022741"/>
    </source>
</evidence>
<comment type="function">
    <text evidence="12">Initiates the restart of stalled replication forks, which reloads the replicative helicase on sites other than the origin of replication. Recognizes and binds to abandoned replication forks and remodels them to uncover a helicase loading site. Promotes assembly of the primosome at these replication forks.</text>
</comment>
<dbReference type="InterPro" id="IPR005259">
    <property type="entry name" value="PriA"/>
</dbReference>
<dbReference type="GO" id="GO:1990077">
    <property type="term" value="C:primosome complex"/>
    <property type="evidence" value="ECO:0007669"/>
    <property type="project" value="UniProtKB-UniRule"/>
</dbReference>
<comment type="similarity">
    <text evidence="12">Belongs to the helicase family. PriA subfamily.</text>
</comment>
<dbReference type="CDD" id="cd17929">
    <property type="entry name" value="DEXHc_priA"/>
    <property type="match status" value="1"/>
</dbReference>
<reference evidence="14" key="1">
    <citation type="journal article" date="2021" name="Microb. Physiol.">
        <title>Proteogenomic Insights into the Physiology of Marine, Sulfate-Reducing, Filamentous Desulfonema limicola and Desulfonema magnum.</title>
        <authorList>
            <person name="Schnaars V."/>
            <person name="Wohlbrand L."/>
            <person name="Scheve S."/>
            <person name="Hinrichs C."/>
            <person name="Reinhardt R."/>
            <person name="Rabus R."/>
        </authorList>
    </citation>
    <scope>NUCLEOTIDE SEQUENCE</scope>
    <source>
        <strain evidence="14">5ac10</strain>
    </source>
</reference>
<dbReference type="InterPro" id="IPR041236">
    <property type="entry name" value="PriA_C"/>
</dbReference>
<organism evidence="14 15">
    <name type="scientific">Desulfonema limicola</name>
    <dbReference type="NCBI Taxonomy" id="45656"/>
    <lineage>
        <taxon>Bacteria</taxon>
        <taxon>Pseudomonadati</taxon>
        <taxon>Thermodesulfobacteriota</taxon>
        <taxon>Desulfobacteria</taxon>
        <taxon>Desulfobacterales</taxon>
        <taxon>Desulfococcaceae</taxon>
        <taxon>Desulfonema</taxon>
    </lineage>
</organism>
<evidence type="ECO:0000256" key="3">
    <source>
        <dbReference type="ARBA" id="ARBA00022723"/>
    </source>
</evidence>
<dbReference type="GO" id="GO:0008270">
    <property type="term" value="F:zinc ion binding"/>
    <property type="evidence" value="ECO:0007669"/>
    <property type="project" value="UniProtKB-UniRule"/>
</dbReference>
<evidence type="ECO:0000256" key="7">
    <source>
        <dbReference type="ARBA" id="ARBA00022833"/>
    </source>
</evidence>
<evidence type="ECO:0000256" key="12">
    <source>
        <dbReference type="HAMAP-Rule" id="MF_00983"/>
    </source>
</evidence>
<protein>
    <recommendedName>
        <fullName evidence="12">Replication restart protein PriA</fullName>
    </recommendedName>
    <alternativeName>
        <fullName evidence="12">ATP-dependent DNA helicase PriA</fullName>
        <ecNumber evidence="12">5.6.2.4</ecNumber>
    </alternativeName>
    <alternativeName>
        <fullName evidence="12">DNA 3'-5' helicase PriA</fullName>
    </alternativeName>
</protein>
<dbReference type="Pfam" id="PF18074">
    <property type="entry name" value="PriA_C"/>
    <property type="match status" value="1"/>
</dbReference>
<dbReference type="GO" id="GO:0006269">
    <property type="term" value="P:DNA replication, synthesis of primer"/>
    <property type="evidence" value="ECO:0007669"/>
    <property type="project" value="UniProtKB-KW"/>
</dbReference>
<keyword evidence="10 12" id="KW-0413">Isomerase</keyword>
<dbReference type="SMART" id="SM00487">
    <property type="entry name" value="DEXDc"/>
    <property type="match status" value="1"/>
</dbReference>
<dbReference type="PANTHER" id="PTHR30580:SF0">
    <property type="entry name" value="PRIMOSOMAL PROTEIN N"/>
    <property type="match status" value="1"/>
</dbReference>
<dbReference type="InterPro" id="IPR042115">
    <property type="entry name" value="PriA_3primeBD_sf"/>
</dbReference>
<dbReference type="Pfam" id="PF17764">
    <property type="entry name" value="PriA_3primeBD"/>
    <property type="match status" value="1"/>
</dbReference>
<dbReference type="AlphaFoldDB" id="A0A975B5F2"/>
<keyword evidence="4 12" id="KW-0547">Nucleotide-binding</keyword>
<dbReference type="SUPFAM" id="SSF52540">
    <property type="entry name" value="P-loop containing nucleoside triphosphate hydrolases"/>
    <property type="match status" value="1"/>
</dbReference>
<keyword evidence="8 12" id="KW-0067">ATP-binding</keyword>
<dbReference type="GO" id="GO:0006270">
    <property type="term" value="P:DNA replication initiation"/>
    <property type="evidence" value="ECO:0007669"/>
    <property type="project" value="TreeGrafter"/>
</dbReference>
<dbReference type="PROSITE" id="PS51192">
    <property type="entry name" value="HELICASE_ATP_BIND_1"/>
    <property type="match status" value="1"/>
</dbReference>
<evidence type="ECO:0000313" key="15">
    <source>
        <dbReference type="Proteomes" id="UP000663720"/>
    </source>
</evidence>
<keyword evidence="9 12" id="KW-0238">DNA-binding</keyword>
<feature type="binding site" evidence="12">
    <location>
        <position position="519"/>
    </location>
    <ligand>
        <name>Zn(2+)</name>
        <dbReference type="ChEBI" id="CHEBI:29105"/>
        <label>2</label>
    </ligand>
</feature>
<dbReference type="CDD" id="cd18804">
    <property type="entry name" value="SF2_C_priA"/>
    <property type="match status" value="1"/>
</dbReference>
<evidence type="ECO:0000313" key="14">
    <source>
        <dbReference type="EMBL" id="QTA79130.1"/>
    </source>
</evidence>
<keyword evidence="3 12" id="KW-0479">Metal-binding</keyword>
<evidence type="ECO:0000256" key="2">
    <source>
        <dbReference type="ARBA" id="ARBA00022705"/>
    </source>
</evidence>
<dbReference type="InterPro" id="IPR011545">
    <property type="entry name" value="DEAD/DEAH_box_helicase_dom"/>
</dbReference>
<dbReference type="KEGG" id="dli:dnl_13830"/>
<keyword evidence="2 12" id="KW-0235">DNA replication</keyword>
<feature type="binding site" evidence="12">
    <location>
        <position position="550"/>
    </location>
    <ligand>
        <name>Zn(2+)</name>
        <dbReference type="ChEBI" id="CHEBI:29105"/>
        <label>1</label>
    </ligand>
</feature>
<dbReference type="InterPro" id="IPR041222">
    <property type="entry name" value="PriA_3primeBD"/>
</dbReference>
<dbReference type="InterPro" id="IPR027417">
    <property type="entry name" value="P-loop_NTPase"/>
</dbReference>
<dbReference type="Gene3D" id="3.40.1440.60">
    <property type="entry name" value="PriA, 3(prime) DNA-binding domain"/>
    <property type="match status" value="1"/>
</dbReference>
<feature type="binding site" evidence="12">
    <location>
        <position position="553"/>
    </location>
    <ligand>
        <name>Zn(2+)</name>
        <dbReference type="ChEBI" id="CHEBI:29105"/>
        <label>1</label>
    </ligand>
</feature>
<dbReference type="GO" id="GO:0005524">
    <property type="term" value="F:ATP binding"/>
    <property type="evidence" value="ECO:0007669"/>
    <property type="project" value="UniProtKB-UniRule"/>
</dbReference>
<dbReference type="RefSeq" id="WP_207690913.1">
    <property type="nucleotide sequence ID" value="NZ_CP061799.1"/>
</dbReference>
<dbReference type="FunFam" id="3.40.50.300:FF:000489">
    <property type="entry name" value="Primosome assembly protein PriA"/>
    <property type="match status" value="1"/>
</dbReference>
<dbReference type="FunFam" id="3.40.1440.60:FF:000001">
    <property type="entry name" value="Primosomal protein N"/>
    <property type="match status" value="1"/>
</dbReference>
<evidence type="ECO:0000259" key="13">
    <source>
        <dbReference type="PROSITE" id="PS51192"/>
    </source>
</evidence>
<comment type="cofactor">
    <cofactor evidence="12">
        <name>Zn(2+)</name>
        <dbReference type="ChEBI" id="CHEBI:29105"/>
    </cofactor>
    <text evidence="12">Binds 2 zinc ions per subunit.</text>
</comment>
<evidence type="ECO:0000256" key="8">
    <source>
        <dbReference type="ARBA" id="ARBA00022840"/>
    </source>
</evidence>
<dbReference type="GO" id="GO:0043138">
    <property type="term" value="F:3'-5' DNA helicase activity"/>
    <property type="evidence" value="ECO:0007669"/>
    <property type="project" value="UniProtKB-EC"/>
</dbReference>
<dbReference type="PANTHER" id="PTHR30580">
    <property type="entry name" value="PRIMOSOMAL PROTEIN N"/>
    <property type="match status" value="1"/>
</dbReference>
<evidence type="ECO:0000256" key="5">
    <source>
        <dbReference type="ARBA" id="ARBA00022801"/>
    </source>
</evidence>
<feature type="binding site" evidence="12">
    <location>
        <position position="540"/>
    </location>
    <ligand>
        <name>Zn(2+)</name>
        <dbReference type="ChEBI" id="CHEBI:29105"/>
        <label>2</label>
    </ligand>
</feature>
<dbReference type="SMART" id="SM00490">
    <property type="entry name" value="HELICc"/>
    <property type="match status" value="1"/>
</dbReference>
<feature type="binding site" evidence="12">
    <location>
        <position position="522"/>
    </location>
    <ligand>
        <name>Zn(2+)</name>
        <dbReference type="ChEBI" id="CHEBI:29105"/>
        <label>2</label>
    </ligand>
</feature>
<keyword evidence="7 12" id="KW-0862">Zinc</keyword>
<dbReference type="InterPro" id="IPR001650">
    <property type="entry name" value="Helicase_C-like"/>
</dbReference>
<evidence type="ECO:0000256" key="11">
    <source>
        <dbReference type="ARBA" id="ARBA00048988"/>
    </source>
</evidence>
<evidence type="ECO:0000256" key="9">
    <source>
        <dbReference type="ARBA" id="ARBA00023125"/>
    </source>
</evidence>
<comment type="catalytic activity">
    <reaction evidence="12">
        <text>Couples ATP hydrolysis with the unwinding of duplex DNA by translocating in the 3'-5' direction.</text>
        <dbReference type="EC" id="5.6.2.4"/>
    </reaction>
</comment>
<dbReference type="Gene3D" id="3.40.50.300">
    <property type="entry name" value="P-loop containing nucleotide triphosphate hydrolases"/>
    <property type="match status" value="2"/>
</dbReference>
<evidence type="ECO:0000256" key="1">
    <source>
        <dbReference type="ARBA" id="ARBA00022515"/>
    </source>
</evidence>
<feature type="binding site" evidence="12">
    <location>
        <position position="510"/>
    </location>
    <ligand>
        <name>Zn(2+)</name>
        <dbReference type="ChEBI" id="CHEBI:29105"/>
        <label>1</label>
    </ligand>
</feature>
<evidence type="ECO:0000256" key="10">
    <source>
        <dbReference type="ARBA" id="ARBA00023235"/>
    </source>
</evidence>
<dbReference type="EMBL" id="CP061799">
    <property type="protein sequence ID" value="QTA79130.1"/>
    <property type="molecule type" value="Genomic_DNA"/>
</dbReference>
<dbReference type="Pfam" id="PF00271">
    <property type="entry name" value="Helicase_C"/>
    <property type="match status" value="1"/>
</dbReference>
<dbReference type="Pfam" id="PF18319">
    <property type="entry name" value="Zn_ribbon_PriA"/>
    <property type="match status" value="1"/>
</dbReference>
<keyword evidence="15" id="KW-1185">Reference proteome</keyword>
<name>A0A975B5F2_9BACT</name>
<dbReference type="InterPro" id="IPR040498">
    <property type="entry name" value="PriA_CRR"/>
</dbReference>
<proteinExistence type="inferred from homology"/>
<feature type="binding site" evidence="12">
    <location>
        <position position="513"/>
    </location>
    <ligand>
        <name>Zn(2+)</name>
        <dbReference type="ChEBI" id="CHEBI:29105"/>
        <label>1</label>
    </ligand>
</feature>